<feature type="transmembrane region" description="Helical" evidence="1">
    <location>
        <begin position="263"/>
        <end position="282"/>
    </location>
</feature>
<dbReference type="AlphaFoldDB" id="A0A2U3LDM1"/>
<feature type="transmembrane region" description="Helical" evidence="1">
    <location>
        <begin position="52"/>
        <end position="73"/>
    </location>
</feature>
<reference evidence="3" key="1">
    <citation type="submission" date="2018-02" db="EMBL/GenBank/DDBJ databases">
        <authorList>
            <person name="Hausmann B."/>
        </authorList>
    </citation>
    <scope>NUCLEOTIDE SEQUENCE [LARGE SCALE GENOMIC DNA]</scope>
    <source>
        <strain evidence="3">Peat soil MAG SbA1</strain>
    </source>
</reference>
<feature type="transmembrane region" description="Helical" evidence="1">
    <location>
        <begin position="333"/>
        <end position="352"/>
    </location>
</feature>
<proteinExistence type="predicted"/>
<feature type="transmembrane region" description="Helical" evidence="1">
    <location>
        <begin position="214"/>
        <end position="242"/>
    </location>
</feature>
<keyword evidence="1" id="KW-0812">Transmembrane</keyword>
<protein>
    <submittedName>
        <fullName evidence="2">Quinol:cytochrome c oxidoreductase membrane protein 2</fullName>
    </submittedName>
</protein>
<accession>A0A2U3LDM1</accession>
<sequence length="411" mass="46753">MNSTTAAKLDLTAPPVVRIIAQRSLITGVLFGAVAVFLAFTRRDEFYRGYLLGFMLWLGVALGSMAILMIRHLTGGGWGMVIRRILGAAMRTLPLLAVLFIPMIIAVGQHRIYPWAMPLEAIRDTHIREHLEKHSFIKGDYLNFSGFWIRAAIYFAIWNLCSFLLSMWSRQTDRPGGPDNTQKFKAVAGPGLILYAFTISFAAIDWVMSLDPSWISTIFGLIILIGEMLSAICFAVVVERILFNYKPMSEMLKPDFVHDHGKWMLTFVMVWAYFSFSQWLIIWAGNLPAEITFYLKRLNGGWGWIALILPLFHFAMPFAILLSRPFKRDIRRLVWLAIWLMLMRFVDLFWIIEPNFSPTFKLTAADVVVPIAIGGLWMAYFFRNLGSMPLLPAYDPSAGEVMHPAHHHGGT</sequence>
<name>A0A2U3LDM1_9BACT</name>
<evidence type="ECO:0000313" key="3">
    <source>
        <dbReference type="Proteomes" id="UP000238701"/>
    </source>
</evidence>
<feature type="transmembrane region" description="Helical" evidence="1">
    <location>
        <begin position="20"/>
        <end position="40"/>
    </location>
</feature>
<dbReference type="EMBL" id="OMOD01000197">
    <property type="protein sequence ID" value="SPF50013.1"/>
    <property type="molecule type" value="Genomic_DNA"/>
</dbReference>
<evidence type="ECO:0000256" key="1">
    <source>
        <dbReference type="SAM" id="Phobius"/>
    </source>
</evidence>
<feature type="transmembrane region" description="Helical" evidence="1">
    <location>
        <begin position="364"/>
        <end position="382"/>
    </location>
</feature>
<organism evidence="2 3">
    <name type="scientific">Candidatus Sulfotelmatobacter kueseliae</name>
    <dbReference type="NCBI Taxonomy" id="2042962"/>
    <lineage>
        <taxon>Bacteria</taxon>
        <taxon>Pseudomonadati</taxon>
        <taxon>Acidobacteriota</taxon>
        <taxon>Terriglobia</taxon>
        <taxon>Terriglobales</taxon>
        <taxon>Candidatus Korobacteraceae</taxon>
        <taxon>Candidatus Sulfotelmatobacter</taxon>
    </lineage>
</organism>
<feature type="transmembrane region" description="Helical" evidence="1">
    <location>
        <begin position="302"/>
        <end position="321"/>
    </location>
</feature>
<feature type="transmembrane region" description="Helical" evidence="1">
    <location>
        <begin position="85"/>
        <end position="107"/>
    </location>
</feature>
<gene>
    <name evidence="2" type="primary">actF</name>
    <name evidence="2" type="ORF">SBA1_980016</name>
</gene>
<keyword evidence="1" id="KW-1133">Transmembrane helix</keyword>
<evidence type="ECO:0000313" key="2">
    <source>
        <dbReference type="EMBL" id="SPF50013.1"/>
    </source>
</evidence>
<dbReference type="PANTHER" id="PTHR43044:SF1">
    <property type="entry name" value="QUINOL:CYTOCHROME C OXIDOREDUCTASE QUINONE-BINDING SUBUNIT 2"/>
    <property type="match status" value="1"/>
</dbReference>
<feature type="transmembrane region" description="Helical" evidence="1">
    <location>
        <begin position="186"/>
        <end position="208"/>
    </location>
</feature>
<dbReference type="Proteomes" id="UP000238701">
    <property type="component" value="Unassembled WGS sequence"/>
</dbReference>
<feature type="transmembrane region" description="Helical" evidence="1">
    <location>
        <begin position="147"/>
        <end position="165"/>
    </location>
</feature>
<dbReference type="PANTHER" id="PTHR43044">
    <property type="match status" value="1"/>
</dbReference>
<dbReference type="OrthoDB" id="140980at2"/>
<keyword evidence="1" id="KW-0472">Membrane</keyword>